<dbReference type="OrthoDB" id="124582at2759"/>
<accession>A0A4R0RG23</accession>
<dbReference type="EMBL" id="RWJN01000355">
    <property type="protein sequence ID" value="TCD62638.1"/>
    <property type="molecule type" value="Genomic_DNA"/>
</dbReference>
<evidence type="ECO:0000256" key="1">
    <source>
        <dbReference type="SAM" id="MobiDB-lite"/>
    </source>
</evidence>
<dbReference type="PANTHER" id="PTHR33099">
    <property type="entry name" value="FE2OG DIOXYGENASE DOMAIN-CONTAINING PROTEIN"/>
    <property type="match status" value="1"/>
</dbReference>
<dbReference type="AlphaFoldDB" id="A0A4R0RG23"/>
<evidence type="ECO:0000313" key="3">
    <source>
        <dbReference type="Proteomes" id="UP000292702"/>
    </source>
</evidence>
<feature type="region of interest" description="Disordered" evidence="1">
    <location>
        <begin position="1"/>
        <end position="25"/>
    </location>
</feature>
<reference evidence="2 3" key="1">
    <citation type="submission" date="2018-11" db="EMBL/GenBank/DDBJ databases">
        <title>Genome assembly of Steccherinum ochraceum LE-BIN_3174, the white-rot fungus of the Steccherinaceae family (The Residual Polyporoid clade, Polyporales, Basidiomycota).</title>
        <authorList>
            <person name="Fedorova T.V."/>
            <person name="Glazunova O.A."/>
            <person name="Landesman E.O."/>
            <person name="Moiseenko K.V."/>
            <person name="Psurtseva N.V."/>
            <person name="Savinova O.S."/>
            <person name="Shakhova N.V."/>
            <person name="Tyazhelova T.V."/>
            <person name="Vasina D.V."/>
        </authorList>
    </citation>
    <scope>NUCLEOTIDE SEQUENCE [LARGE SCALE GENOMIC DNA]</scope>
    <source>
        <strain evidence="2 3">LE-BIN_3174</strain>
    </source>
</reference>
<protein>
    <submittedName>
        <fullName evidence="2">Uncharacterized protein</fullName>
    </submittedName>
</protein>
<proteinExistence type="predicted"/>
<organism evidence="2 3">
    <name type="scientific">Steccherinum ochraceum</name>
    <dbReference type="NCBI Taxonomy" id="92696"/>
    <lineage>
        <taxon>Eukaryota</taxon>
        <taxon>Fungi</taxon>
        <taxon>Dikarya</taxon>
        <taxon>Basidiomycota</taxon>
        <taxon>Agaricomycotina</taxon>
        <taxon>Agaricomycetes</taxon>
        <taxon>Polyporales</taxon>
        <taxon>Steccherinaceae</taxon>
        <taxon>Steccherinum</taxon>
    </lineage>
</organism>
<sequence>MSEHNPIGLSVEQPQQAPELSSPDVRDELAKCLNSRWSGKTMFSFKKSYDVAPIPALSLGGAGTIGLPLSDRDASAIKKHSKKKLVGKEARKGIWEMDAAQVSFNNPRWANWITEIVKDVCTAWDFKTDPSPPRCQLQKLVLYELGAGLLSHSSEEAPSGAFATLVVNLPCKFSGGTVHFSHGSLTASYDCSETSLFQATVLSWFHGVAQESKVISSGRRLTLVYNLIHSDTNVPSPTLAPLPNAEHVQRLRELLTSWKTAIDTRATIDDSENRAPEKIVFMLADKYAGPDLHKGLNALKDIDKDKVVVASLLAQELGFRTGMALLEYYQKGMRYRAWYQHEDYEEQYDSDYVNALEFDEHTVRKKRFKSLGMVDMDGRMVASALDATVQEENIPKNLPEAMMRAGHADQDYERENYDGEGGDLTRWYRNAVFVIWPPRSACSIRYGADIGAACTHLLTSSKKEPRPSTWDAMVIDFLLSRAAKHAVQVTKAVCAAATSWSNIALWLRAVKTCSKAGKGLAIFTDYESIRKAIAHFGFAEVRPGLDAMLRDDQSNPRRFGFLDNLETWMSEKDQTQRKKQVIPWIKSSRAAVFKSFRKPQPNEKQFWITLAAKHESGVRFIEDTVLPQIKSKVDYEYLQALASRISDCPEFEDTPEPRAQVATSIMTAAIFAAPLNRISQDTFYFDERHPSYQCAVVLLRACLDDFKDLLPLICRRIAGVDGFPEEEKTKQIVHVMVLVLRDIALHFEREKTTVPSGLNKFCAWTLEPYMSWICQKAFRLHTNVHDRVSKVVVAMMLPGGPELLFKYLSAHADLLNVYLARGFIEAIKSRSKSLLCEEGYTGPSQYVAIAALAKQY</sequence>
<evidence type="ECO:0000313" key="2">
    <source>
        <dbReference type="EMBL" id="TCD62638.1"/>
    </source>
</evidence>
<name>A0A4R0RG23_9APHY</name>
<gene>
    <name evidence="2" type="ORF">EIP91_006591</name>
</gene>
<dbReference type="Gene3D" id="2.60.120.620">
    <property type="entry name" value="q2cbj1_9rhob like domain"/>
    <property type="match status" value="1"/>
</dbReference>
<comment type="caution">
    <text evidence="2">The sequence shown here is derived from an EMBL/GenBank/DDBJ whole genome shotgun (WGS) entry which is preliminary data.</text>
</comment>
<feature type="non-terminal residue" evidence="2">
    <location>
        <position position="856"/>
    </location>
</feature>
<keyword evidence="3" id="KW-1185">Reference proteome</keyword>
<dbReference type="PANTHER" id="PTHR33099:SF7">
    <property type="entry name" value="MYND-TYPE DOMAIN-CONTAINING PROTEIN"/>
    <property type="match status" value="1"/>
</dbReference>
<dbReference type="Proteomes" id="UP000292702">
    <property type="component" value="Unassembled WGS sequence"/>
</dbReference>